<dbReference type="GO" id="GO:0004595">
    <property type="term" value="F:pantetheine-phosphate adenylyltransferase activity"/>
    <property type="evidence" value="ECO:0007669"/>
    <property type="project" value="UniProtKB-UniRule"/>
</dbReference>
<keyword evidence="1 9" id="KW-0963">Cytoplasm</keyword>
<feature type="domain" description="Cytidyltransferase-like" evidence="10">
    <location>
        <begin position="4"/>
        <end position="133"/>
    </location>
</feature>
<evidence type="ECO:0000256" key="5">
    <source>
        <dbReference type="ARBA" id="ARBA00022840"/>
    </source>
</evidence>
<dbReference type="UniPathway" id="UPA00241">
    <property type="reaction ID" value="UER00355"/>
</dbReference>
<dbReference type="GO" id="GO:0005524">
    <property type="term" value="F:ATP binding"/>
    <property type="evidence" value="ECO:0007669"/>
    <property type="project" value="UniProtKB-KW"/>
</dbReference>
<comment type="function">
    <text evidence="9">Reversibly transfers an adenylyl group from ATP to 4'-phosphopantetheine, yielding dephospho-CoA (dPCoA) and pyrophosphate.</text>
</comment>
<evidence type="ECO:0000259" key="10">
    <source>
        <dbReference type="Pfam" id="PF01467"/>
    </source>
</evidence>
<sequence length="141" mass="16417">MIAIYPGSFNPFHKGHLDILKKAQKLFTKIYIVITKNISKNMNPNLNSRVEQVKEFVKEFSNCEVIVNENELTAELAKKLNVQYIIRGVRNENDFTYEREINDVNKFLNNDLETIIFIADSEKRTISSSSIKEIEIYKKGK</sequence>
<protein>
    <recommendedName>
        <fullName evidence="9">Phosphopantetheine adenylyltransferase</fullName>
        <ecNumber evidence="9">2.7.7.3</ecNumber>
    </recommendedName>
    <alternativeName>
        <fullName evidence="9">Dephospho-CoA pyrophosphorylase</fullName>
    </alternativeName>
    <alternativeName>
        <fullName evidence="9">Pantetheine-phosphate adenylyltransferase</fullName>
        <shortName evidence="9">PPAT</shortName>
    </alternativeName>
</protein>
<keyword evidence="5 9" id="KW-0067">ATP-binding</keyword>
<keyword evidence="4 9" id="KW-0547">Nucleotide-binding</keyword>
<dbReference type="GO" id="GO:0015937">
    <property type="term" value="P:coenzyme A biosynthetic process"/>
    <property type="evidence" value="ECO:0007669"/>
    <property type="project" value="UniProtKB-UniRule"/>
</dbReference>
<organism evidence="11 12">
    <name type="scientific">Spiroplasma gladiatoris</name>
    <dbReference type="NCBI Taxonomy" id="2143"/>
    <lineage>
        <taxon>Bacteria</taxon>
        <taxon>Bacillati</taxon>
        <taxon>Mycoplasmatota</taxon>
        <taxon>Mollicutes</taxon>
        <taxon>Entomoplasmatales</taxon>
        <taxon>Spiroplasmataceae</taxon>
        <taxon>Spiroplasma</taxon>
    </lineage>
</organism>
<dbReference type="RefSeq" id="WP_134298114.1">
    <property type="nucleotide sequence ID" value="NZ_CP038013.1"/>
</dbReference>
<evidence type="ECO:0000256" key="8">
    <source>
        <dbReference type="ARBA" id="ARBA00029346"/>
    </source>
</evidence>
<evidence type="ECO:0000256" key="3">
    <source>
        <dbReference type="ARBA" id="ARBA00022695"/>
    </source>
</evidence>
<name>A0A4P7AK08_9MOLU</name>
<dbReference type="PRINTS" id="PR01020">
    <property type="entry name" value="LPSBIOSNTHSS"/>
</dbReference>
<dbReference type="Pfam" id="PF01467">
    <property type="entry name" value="CTP_transf_like"/>
    <property type="match status" value="1"/>
</dbReference>
<keyword evidence="12" id="KW-1185">Reference proteome</keyword>
<dbReference type="NCBIfam" id="TIGR01510">
    <property type="entry name" value="coaD_prev_kdtB"/>
    <property type="match status" value="1"/>
</dbReference>
<keyword evidence="2 9" id="KW-0808">Transferase</keyword>
<feature type="binding site" evidence="9">
    <location>
        <position position="16"/>
    </location>
    <ligand>
        <name>ATP</name>
        <dbReference type="ChEBI" id="CHEBI:30616"/>
    </ligand>
</feature>
<comment type="similarity">
    <text evidence="9">Belongs to the bacterial CoaD family.</text>
</comment>
<feature type="binding site" evidence="9">
    <location>
        <position position="87"/>
    </location>
    <ligand>
        <name>substrate</name>
    </ligand>
</feature>
<feature type="site" description="Transition state stabilizer" evidence="9">
    <location>
        <position position="16"/>
    </location>
</feature>
<dbReference type="EMBL" id="CP038013">
    <property type="protein sequence ID" value="QBQ08093.1"/>
    <property type="molecule type" value="Genomic_DNA"/>
</dbReference>
<gene>
    <name evidence="9 11" type="primary">coaD</name>
    <name evidence="11" type="ORF">SGLAD_v1c08940</name>
</gene>
<feature type="binding site" evidence="9">
    <location>
        <begin position="88"/>
        <end position="90"/>
    </location>
    <ligand>
        <name>ATP</name>
        <dbReference type="ChEBI" id="CHEBI:30616"/>
    </ligand>
</feature>
<dbReference type="Proteomes" id="UP000294309">
    <property type="component" value="Chromosome"/>
</dbReference>
<comment type="subcellular location">
    <subcellularLocation>
        <location evidence="9">Cytoplasm</location>
    </subcellularLocation>
</comment>
<dbReference type="PANTHER" id="PTHR21342">
    <property type="entry name" value="PHOSPHOPANTETHEINE ADENYLYLTRANSFERASE"/>
    <property type="match status" value="1"/>
</dbReference>
<dbReference type="Gene3D" id="3.40.50.620">
    <property type="entry name" value="HUPs"/>
    <property type="match status" value="1"/>
</dbReference>
<proteinExistence type="inferred from homology"/>
<dbReference type="KEGG" id="sgq:SGLAD_v1c08940"/>
<dbReference type="AlphaFoldDB" id="A0A4P7AK08"/>
<comment type="subunit">
    <text evidence="9">Homohexamer.</text>
</comment>
<comment type="pathway">
    <text evidence="9">Cofactor biosynthesis; coenzyme A biosynthesis; CoA from (R)-pantothenate: step 4/5.</text>
</comment>
<feature type="binding site" evidence="9">
    <location>
        <position position="8"/>
    </location>
    <ligand>
        <name>substrate</name>
    </ligand>
</feature>
<dbReference type="InterPro" id="IPR014729">
    <property type="entry name" value="Rossmann-like_a/b/a_fold"/>
</dbReference>
<feature type="binding site" evidence="9">
    <location>
        <position position="73"/>
    </location>
    <ligand>
        <name>substrate</name>
    </ligand>
</feature>
<dbReference type="HAMAP" id="MF_00151">
    <property type="entry name" value="PPAT_bact"/>
    <property type="match status" value="1"/>
</dbReference>
<keyword evidence="3 9" id="KW-0548">Nucleotidyltransferase</keyword>
<evidence type="ECO:0000256" key="2">
    <source>
        <dbReference type="ARBA" id="ARBA00022679"/>
    </source>
</evidence>
<feature type="binding site" evidence="9">
    <location>
        <begin position="8"/>
        <end position="9"/>
    </location>
    <ligand>
        <name>ATP</name>
        <dbReference type="ChEBI" id="CHEBI:30616"/>
    </ligand>
</feature>
<comment type="cofactor">
    <cofactor evidence="9">
        <name>Mg(2+)</name>
        <dbReference type="ChEBI" id="CHEBI:18420"/>
    </cofactor>
</comment>
<evidence type="ECO:0000313" key="12">
    <source>
        <dbReference type="Proteomes" id="UP000294309"/>
    </source>
</evidence>
<accession>A0A4P7AK08</accession>
<evidence type="ECO:0000256" key="9">
    <source>
        <dbReference type="HAMAP-Rule" id="MF_00151"/>
    </source>
</evidence>
<evidence type="ECO:0000256" key="6">
    <source>
        <dbReference type="ARBA" id="ARBA00022842"/>
    </source>
</evidence>
<dbReference type="SUPFAM" id="SSF52374">
    <property type="entry name" value="Nucleotidylyl transferase"/>
    <property type="match status" value="1"/>
</dbReference>
<feature type="binding site" evidence="9">
    <location>
        <begin position="123"/>
        <end position="129"/>
    </location>
    <ligand>
        <name>ATP</name>
        <dbReference type="ChEBI" id="CHEBI:30616"/>
    </ligand>
</feature>
<reference evidence="11 12" key="1">
    <citation type="submission" date="2019-03" db="EMBL/GenBank/DDBJ databases">
        <title>Complete genome sequence of Spiroplasma gladiatoris TG-1 (DSM 22552).</title>
        <authorList>
            <person name="Lin Y.-C."/>
            <person name="Chou L."/>
            <person name="Kuo C.-H."/>
        </authorList>
    </citation>
    <scope>NUCLEOTIDE SEQUENCE [LARGE SCALE GENOMIC DNA]</scope>
    <source>
        <strain evidence="11 12">TG-1</strain>
    </source>
</reference>
<dbReference type="NCBIfam" id="TIGR00125">
    <property type="entry name" value="cyt_tran_rel"/>
    <property type="match status" value="1"/>
</dbReference>
<evidence type="ECO:0000256" key="7">
    <source>
        <dbReference type="ARBA" id="ARBA00022993"/>
    </source>
</evidence>
<dbReference type="GO" id="GO:0005737">
    <property type="term" value="C:cytoplasm"/>
    <property type="evidence" value="ECO:0007669"/>
    <property type="project" value="UniProtKB-SubCell"/>
</dbReference>
<evidence type="ECO:0000256" key="1">
    <source>
        <dbReference type="ARBA" id="ARBA00022490"/>
    </source>
</evidence>
<keyword evidence="6 9" id="KW-0460">Magnesium</keyword>
<comment type="catalytic activity">
    <reaction evidence="8 9">
        <text>(R)-4'-phosphopantetheine + ATP + H(+) = 3'-dephospho-CoA + diphosphate</text>
        <dbReference type="Rhea" id="RHEA:19801"/>
        <dbReference type="ChEBI" id="CHEBI:15378"/>
        <dbReference type="ChEBI" id="CHEBI:30616"/>
        <dbReference type="ChEBI" id="CHEBI:33019"/>
        <dbReference type="ChEBI" id="CHEBI:57328"/>
        <dbReference type="ChEBI" id="CHEBI:61723"/>
        <dbReference type="EC" id="2.7.7.3"/>
    </reaction>
</comment>
<evidence type="ECO:0000313" key="11">
    <source>
        <dbReference type="EMBL" id="QBQ08093.1"/>
    </source>
</evidence>
<keyword evidence="7 9" id="KW-0173">Coenzyme A biosynthesis</keyword>
<feature type="binding site" evidence="9">
    <location>
        <position position="40"/>
    </location>
    <ligand>
        <name>substrate</name>
    </ligand>
</feature>
<evidence type="ECO:0000256" key="4">
    <source>
        <dbReference type="ARBA" id="ARBA00022741"/>
    </source>
</evidence>
<dbReference type="EC" id="2.7.7.3" evidence="9"/>
<dbReference type="OrthoDB" id="9806661at2"/>
<dbReference type="InterPro" id="IPR004821">
    <property type="entry name" value="Cyt_trans-like"/>
</dbReference>
<feature type="binding site" evidence="9">
    <location>
        <position position="98"/>
    </location>
    <ligand>
        <name>ATP</name>
        <dbReference type="ChEBI" id="CHEBI:30616"/>
    </ligand>
</feature>
<dbReference type="PANTHER" id="PTHR21342:SF1">
    <property type="entry name" value="PHOSPHOPANTETHEINE ADENYLYLTRANSFERASE"/>
    <property type="match status" value="1"/>
</dbReference>
<dbReference type="InterPro" id="IPR001980">
    <property type="entry name" value="PPAT"/>
</dbReference>